<dbReference type="InterPro" id="IPR050622">
    <property type="entry name" value="CPA3_antiporter_subunitB"/>
</dbReference>
<evidence type="ECO:0000256" key="4">
    <source>
        <dbReference type="ARBA" id="ARBA00022692"/>
    </source>
</evidence>
<evidence type="ECO:0000256" key="1">
    <source>
        <dbReference type="ARBA" id="ARBA00004651"/>
    </source>
</evidence>
<dbReference type="Pfam" id="PF04039">
    <property type="entry name" value="MnhB"/>
    <property type="match status" value="1"/>
</dbReference>
<feature type="transmembrane region" description="Helical" evidence="7">
    <location>
        <begin position="35"/>
        <end position="56"/>
    </location>
</feature>
<gene>
    <name evidence="9" type="primary">mrpB</name>
    <name evidence="9" type="ORF">CQU01_07590</name>
</gene>
<evidence type="ECO:0000256" key="3">
    <source>
        <dbReference type="ARBA" id="ARBA00022475"/>
    </source>
</evidence>
<dbReference type="PANTHER" id="PTHR33932:SF4">
    <property type="entry name" value="NA(+)_H(+) ANTIPORTER SUBUNIT B"/>
    <property type="match status" value="1"/>
</dbReference>
<dbReference type="Proteomes" id="UP000321491">
    <property type="component" value="Unassembled WGS sequence"/>
</dbReference>
<evidence type="ECO:0000313" key="9">
    <source>
        <dbReference type="EMBL" id="GEN30521.1"/>
    </source>
</evidence>
<dbReference type="AlphaFoldDB" id="A0A511UXK4"/>
<name>A0A511UXK4_9BACI</name>
<keyword evidence="5 7" id="KW-1133">Transmembrane helix</keyword>
<dbReference type="EMBL" id="BJXW01000008">
    <property type="protein sequence ID" value="GEN30521.1"/>
    <property type="molecule type" value="Genomic_DNA"/>
</dbReference>
<evidence type="ECO:0000259" key="8">
    <source>
        <dbReference type="Pfam" id="PF04039"/>
    </source>
</evidence>
<keyword evidence="4 7" id="KW-0812">Transmembrane</keyword>
<accession>A0A511UXK4</accession>
<proteinExistence type="inferred from homology"/>
<feature type="transmembrane region" description="Helical" evidence="7">
    <location>
        <begin position="68"/>
        <end position="92"/>
    </location>
</feature>
<sequence>MYKPNNIILRTTTSLIAFILLGFAIYLLLAGHNSPGGGFVGGLVTSASVILLYMAYGRDTVNSMLPINFRLLIPVGLLLALLTGLGALFFGFPFLTHTFGSIHVPIFGDIELATAMLFDLGVYFTVLGSTITIIINIADDREATSG</sequence>
<evidence type="ECO:0000256" key="7">
    <source>
        <dbReference type="SAM" id="Phobius"/>
    </source>
</evidence>
<organism evidence="9 10">
    <name type="scientific">Cerasibacillus quisquiliarum</name>
    <dbReference type="NCBI Taxonomy" id="227865"/>
    <lineage>
        <taxon>Bacteria</taxon>
        <taxon>Bacillati</taxon>
        <taxon>Bacillota</taxon>
        <taxon>Bacilli</taxon>
        <taxon>Bacillales</taxon>
        <taxon>Bacillaceae</taxon>
        <taxon>Cerasibacillus</taxon>
    </lineage>
</organism>
<keyword evidence="6 7" id="KW-0472">Membrane</keyword>
<comment type="subcellular location">
    <subcellularLocation>
        <location evidence="1">Cell membrane</location>
        <topology evidence="1">Multi-pass membrane protein</topology>
    </subcellularLocation>
</comment>
<reference evidence="9 10" key="1">
    <citation type="submission" date="2019-07" db="EMBL/GenBank/DDBJ databases">
        <title>Whole genome shotgun sequence of Cerasibacillus quisquiliarum NBRC 102429.</title>
        <authorList>
            <person name="Hosoyama A."/>
            <person name="Uohara A."/>
            <person name="Ohji S."/>
            <person name="Ichikawa N."/>
        </authorList>
    </citation>
    <scope>NUCLEOTIDE SEQUENCE [LARGE SCALE GENOMIC DNA]</scope>
    <source>
        <strain evidence="9 10">NBRC 102429</strain>
    </source>
</reference>
<evidence type="ECO:0000256" key="2">
    <source>
        <dbReference type="ARBA" id="ARBA00009425"/>
    </source>
</evidence>
<dbReference type="InterPro" id="IPR007182">
    <property type="entry name" value="MnhB"/>
</dbReference>
<feature type="domain" description="Na+/H+ antiporter MnhB subunit-related protein" evidence="8">
    <location>
        <begin position="8"/>
        <end position="131"/>
    </location>
</feature>
<comment type="caution">
    <text evidence="9">The sequence shown here is derived from an EMBL/GenBank/DDBJ whole genome shotgun (WGS) entry which is preliminary data.</text>
</comment>
<evidence type="ECO:0000313" key="10">
    <source>
        <dbReference type="Proteomes" id="UP000321491"/>
    </source>
</evidence>
<dbReference type="GO" id="GO:0005886">
    <property type="term" value="C:plasma membrane"/>
    <property type="evidence" value="ECO:0007669"/>
    <property type="project" value="UniProtKB-SubCell"/>
</dbReference>
<evidence type="ECO:0000256" key="6">
    <source>
        <dbReference type="ARBA" id="ARBA00023136"/>
    </source>
</evidence>
<comment type="similarity">
    <text evidence="2">Belongs to the CPA3 antiporters (TC 2.A.63) subunit B family.</text>
</comment>
<dbReference type="PANTHER" id="PTHR33932">
    <property type="entry name" value="NA(+)/H(+) ANTIPORTER SUBUNIT B"/>
    <property type="match status" value="1"/>
</dbReference>
<dbReference type="NCBIfam" id="NF009223">
    <property type="entry name" value="PRK12573.1"/>
    <property type="match status" value="1"/>
</dbReference>
<protein>
    <submittedName>
        <fullName evidence="9">Na(+)/H(+) antiporter subunit B</fullName>
    </submittedName>
</protein>
<keyword evidence="10" id="KW-1185">Reference proteome</keyword>
<dbReference type="OrthoDB" id="9798859at2"/>
<dbReference type="RefSeq" id="WP_146935856.1">
    <property type="nucleotide sequence ID" value="NZ_BJXW01000008.1"/>
</dbReference>
<feature type="transmembrane region" description="Helical" evidence="7">
    <location>
        <begin position="112"/>
        <end position="138"/>
    </location>
</feature>
<evidence type="ECO:0000256" key="5">
    <source>
        <dbReference type="ARBA" id="ARBA00022989"/>
    </source>
</evidence>
<feature type="transmembrane region" description="Helical" evidence="7">
    <location>
        <begin position="7"/>
        <end position="29"/>
    </location>
</feature>
<keyword evidence="3" id="KW-1003">Cell membrane</keyword>